<comment type="caution">
    <text evidence="1">The sequence shown here is derived from an EMBL/GenBank/DDBJ whole genome shotgun (WGS) entry which is preliminary data.</text>
</comment>
<dbReference type="STRING" id="411467.BACCAP_02464"/>
<name>A6NW71_9FIRM</name>
<gene>
    <name evidence="1" type="ORF">BACCAP_02464</name>
</gene>
<organism evidence="1 2">
    <name type="scientific">Pseudoflavonifractor capillosus ATCC 29799</name>
    <dbReference type="NCBI Taxonomy" id="411467"/>
    <lineage>
        <taxon>Bacteria</taxon>
        <taxon>Bacillati</taxon>
        <taxon>Bacillota</taxon>
        <taxon>Clostridia</taxon>
        <taxon>Eubacteriales</taxon>
        <taxon>Oscillospiraceae</taxon>
        <taxon>Pseudoflavonifractor</taxon>
    </lineage>
</organism>
<dbReference type="Proteomes" id="UP000003639">
    <property type="component" value="Unassembled WGS sequence"/>
</dbReference>
<keyword evidence="2" id="KW-1185">Reference proteome</keyword>
<dbReference type="AlphaFoldDB" id="A6NW71"/>
<sequence length="75" mass="9021">MKKYLRFLTPFNTVSVYLMESKKRHRISYGVWDRKMVLIFHISTLYPASIKIFDFTSCSLPLKTLILLDYLMFSY</sequence>
<protein>
    <submittedName>
        <fullName evidence="1">Uncharacterized protein</fullName>
    </submittedName>
</protein>
<accession>A6NW71</accession>
<evidence type="ECO:0000313" key="1">
    <source>
        <dbReference type="EMBL" id="EDM99728.1"/>
    </source>
</evidence>
<dbReference type="EMBL" id="AAXG02000015">
    <property type="protein sequence ID" value="EDM99728.1"/>
    <property type="molecule type" value="Genomic_DNA"/>
</dbReference>
<reference evidence="1 2" key="2">
    <citation type="submission" date="2007-06" db="EMBL/GenBank/DDBJ databases">
        <title>Draft genome sequence of Pseudoflavonifractor capillosus ATCC 29799.</title>
        <authorList>
            <person name="Sudarsanam P."/>
            <person name="Ley R."/>
            <person name="Guruge J."/>
            <person name="Turnbaugh P.J."/>
            <person name="Mahowald M."/>
            <person name="Liep D."/>
            <person name="Gordon J."/>
        </authorList>
    </citation>
    <scope>NUCLEOTIDE SEQUENCE [LARGE SCALE GENOMIC DNA]</scope>
    <source>
        <strain evidence="1 2">ATCC 29799</strain>
    </source>
</reference>
<evidence type="ECO:0000313" key="2">
    <source>
        <dbReference type="Proteomes" id="UP000003639"/>
    </source>
</evidence>
<proteinExistence type="predicted"/>
<reference evidence="1 2" key="1">
    <citation type="submission" date="2007-04" db="EMBL/GenBank/DDBJ databases">
        <authorList>
            <person name="Fulton L."/>
            <person name="Clifton S."/>
            <person name="Fulton B."/>
            <person name="Xu J."/>
            <person name="Minx P."/>
            <person name="Pepin K.H."/>
            <person name="Johnson M."/>
            <person name="Thiruvilangam P."/>
            <person name="Bhonagiri V."/>
            <person name="Nash W.E."/>
            <person name="Mardis E.R."/>
            <person name="Wilson R.K."/>
        </authorList>
    </citation>
    <scope>NUCLEOTIDE SEQUENCE [LARGE SCALE GENOMIC DNA]</scope>
    <source>
        <strain evidence="1 2">ATCC 29799</strain>
    </source>
</reference>